<name>A0A194PUK0_PAPXU</name>
<evidence type="ECO:0000313" key="8">
    <source>
        <dbReference type="Proteomes" id="UP000053268"/>
    </source>
</evidence>
<organism evidence="7 8">
    <name type="scientific">Papilio xuthus</name>
    <name type="common">Asian swallowtail butterfly</name>
    <dbReference type="NCBI Taxonomy" id="66420"/>
    <lineage>
        <taxon>Eukaryota</taxon>
        <taxon>Metazoa</taxon>
        <taxon>Ecdysozoa</taxon>
        <taxon>Arthropoda</taxon>
        <taxon>Hexapoda</taxon>
        <taxon>Insecta</taxon>
        <taxon>Pterygota</taxon>
        <taxon>Neoptera</taxon>
        <taxon>Endopterygota</taxon>
        <taxon>Lepidoptera</taxon>
        <taxon>Glossata</taxon>
        <taxon>Ditrysia</taxon>
        <taxon>Papilionoidea</taxon>
        <taxon>Papilionidae</taxon>
        <taxon>Papilioninae</taxon>
        <taxon>Papilio</taxon>
    </lineage>
</organism>
<comment type="similarity">
    <text evidence="2">Belongs to the GILT family.</text>
</comment>
<dbReference type="STRING" id="66420.A0A194PUK0"/>
<evidence type="ECO:0000256" key="3">
    <source>
        <dbReference type="ARBA" id="ARBA00022525"/>
    </source>
</evidence>
<keyword evidence="5" id="KW-0325">Glycoprotein</keyword>
<dbReference type="Gene3D" id="3.40.30.10">
    <property type="entry name" value="Glutaredoxin"/>
    <property type="match status" value="1"/>
</dbReference>
<proteinExistence type="inferred from homology"/>
<dbReference type="InterPro" id="IPR036249">
    <property type="entry name" value="Thioredoxin-like_sf"/>
</dbReference>
<dbReference type="AlphaFoldDB" id="A0A194PUK0"/>
<evidence type="ECO:0000256" key="1">
    <source>
        <dbReference type="ARBA" id="ARBA00004613"/>
    </source>
</evidence>
<comment type="subcellular location">
    <subcellularLocation>
        <location evidence="1">Secreted</location>
    </subcellularLocation>
</comment>
<dbReference type="Pfam" id="PF03227">
    <property type="entry name" value="GILT"/>
    <property type="match status" value="4"/>
</dbReference>
<dbReference type="Proteomes" id="UP000053268">
    <property type="component" value="Unassembled WGS sequence"/>
</dbReference>
<keyword evidence="4" id="KW-0732">Signal</keyword>
<evidence type="ECO:0000313" key="7">
    <source>
        <dbReference type="EMBL" id="KPI94815.1"/>
    </source>
</evidence>
<dbReference type="GO" id="GO:0016671">
    <property type="term" value="F:oxidoreductase activity, acting on a sulfur group of donors, disulfide as acceptor"/>
    <property type="evidence" value="ECO:0007669"/>
    <property type="project" value="InterPro"/>
</dbReference>
<evidence type="ECO:0000256" key="6">
    <source>
        <dbReference type="SAM" id="MobiDB-lite"/>
    </source>
</evidence>
<dbReference type="PANTHER" id="PTHR13234:SF8">
    <property type="entry name" value="GAMMA-INTERFERON-INDUCIBLE LYSOSOMAL THIOL REDUCTASE"/>
    <property type="match status" value="1"/>
</dbReference>
<reference evidence="7 8" key="1">
    <citation type="journal article" date="2015" name="Nat. Commun.">
        <title>Outbred genome sequencing and CRISPR/Cas9 gene editing in butterflies.</title>
        <authorList>
            <person name="Li X."/>
            <person name="Fan D."/>
            <person name="Zhang W."/>
            <person name="Liu G."/>
            <person name="Zhang L."/>
            <person name="Zhao L."/>
            <person name="Fang X."/>
            <person name="Chen L."/>
            <person name="Dong Y."/>
            <person name="Chen Y."/>
            <person name="Ding Y."/>
            <person name="Zhao R."/>
            <person name="Feng M."/>
            <person name="Zhu Y."/>
            <person name="Feng Y."/>
            <person name="Jiang X."/>
            <person name="Zhu D."/>
            <person name="Xiang H."/>
            <person name="Feng X."/>
            <person name="Li S."/>
            <person name="Wang J."/>
            <person name="Zhang G."/>
            <person name="Kronforst M.R."/>
            <person name="Wang W."/>
        </authorList>
    </citation>
    <scope>NUCLEOTIDE SEQUENCE [LARGE SCALE GENOMIC DNA]</scope>
    <source>
        <strain evidence="7">Ya'a_city_454_Px</strain>
        <tissue evidence="7">Whole body</tissue>
    </source>
</reference>
<keyword evidence="8" id="KW-1185">Reference proteome</keyword>
<feature type="region of interest" description="Disordered" evidence="6">
    <location>
        <begin position="47"/>
        <end position="98"/>
    </location>
</feature>
<dbReference type="PANTHER" id="PTHR13234">
    <property type="entry name" value="GAMMA-INTERFERON INDUCIBLE LYSOSOMAL THIOL REDUCTASE GILT"/>
    <property type="match status" value="1"/>
</dbReference>
<dbReference type="SUPFAM" id="SSF52833">
    <property type="entry name" value="Thioredoxin-like"/>
    <property type="match status" value="1"/>
</dbReference>
<evidence type="ECO:0000256" key="2">
    <source>
        <dbReference type="ARBA" id="ARBA00005679"/>
    </source>
</evidence>
<gene>
    <name evidence="7" type="ORF">RR46_11819</name>
</gene>
<evidence type="ECO:0000256" key="4">
    <source>
        <dbReference type="ARBA" id="ARBA00022729"/>
    </source>
</evidence>
<dbReference type="EMBL" id="KQ459597">
    <property type="protein sequence ID" value="KPI94815.1"/>
    <property type="molecule type" value="Genomic_DNA"/>
</dbReference>
<keyword evidence="3" id="KW-0964">Secreted</keyword>
<sequence length="583" mass="65453">MSTKRGPPARWTDDLVKIAGATWMQVAQDRECDEDDDELNEIIKQHNSSVIPMEVGQAENMSTEKRKHSDSSADNSADGFVTVSKRKNKNRKRETADNTYRKGQGYKFKCEHGPEECYGNKLHACVLHLLQNKTEAILFNLCLMNKQSNNAAVDECAQERYGLAGSIKECAKSRLGSRLLKHYGDESEKVDYEQADNVTEKVLIQLYYECLCPFCTHFYTEVFIPTIREIGEYLDVRTYPYGNAWTNKRNGSYVFDCQHGRAECYGNKLHACALDLLQNKTQALVFNSCLMEGNSDDSDADYCGKNQNVDADSIKECAKGNKGTLLLKYYGDESAKGQYNYVPYLVINGEHRTSNLTTLADFDTTNKINETEEALKFLDGDALSSLEQVLNHQGHMEFKCQHGPEECYGNKLHACTLALMGNRTQALVFNTCMMSLKGHSHGSDDHSADLLTSQPSETVYVVVYYESLCEDSRDFFTTQLTAAYELLEPYLDVRLIPYGKATTKVVDSCGRALALNVKTIKQCASNDTGTFLHNYNGQRTRMTKFSYVPHILINGVRSNGTNLIADICAILKSPPTGCKIFKP</sequence>
<accession>A0A194PUK0</accession>
<evidence type="ECO:0000256" key="5">
    <source>
        <dbReference type="ARBA" id="ARBA00023180"/>
    </source>
</evidence>
<feature type="compositionally biased region" description="Basic and acidic residues" evidence="6">
    <location>
        <begin position="62"/>
        <end position="71"/>
    </location>
</feature>
<protein>
    <submittedName>
        <fullName evidence="7">Gamma-interferon-inducible lysosomal thiol reductase</fullName>
    </submittedName>
</protein>
<dbReference type="InterPro" id="IPR004911">
    <property type="entry name" value="Interferon-induced_GILT"/>
</dbReference>